<dbReference type="AlphaFoldDB" id="A0A915EUM9"/>
<name>A0A915EUM9_9BILA</name>
<evidence type="ECO:0000313" key="2">
    <source>
        <dbReference type="WBParaSite" id="jg9454"/>
    </source>
</evidence>
<sequence>MLRALQPAKNVRIEEITEQKGREQLLEYDGLLSAHNRGEFLDFLFTKSKVYIARWSPSLHSSMKEVDASSTTSIASSTASTVAGYIAISRTDNRVLCLYADVEDVAEALMGHHLKQSRAKNAILCCARNQWAKLHSLGSFKSRVIYRRHTRAVPGNIKWEKIFGINVGMNLF</sequence>
<dbReference type="Gene3D" id="3.40.630.90">
    <property type="match status" value="1"/>
</dbReference>
<evidence type="ECO:0000313" key="1">
    <source>
        <dbReference type="Proteomes" id="UP000887574"/>
    </source>
</evidence>
<reference evidence="2" key="1">
    <citation type="submission" date="2022-11" db="UniProtKB">
        <authorList>
            <consortium name="WormBaseParasite"/>
        </authorList>
    </citation>
    <scope>IDENTIFICATION</scope>
</reference>
<dbReference type="WBParaSite" id="jg9454">
    <property type="protein sequence ID" value="jg9454"/>
    <property type="gene ID" value="jg9454"/>
</dbReference>
<accession>A0A915EUM9</accession>
<keyword evidence="1" id="KW-1185">Reference proteome</keyword>
<dbReference type="Proteomes" id="UP000887574">
    <property type="component" value="Unplaced"/>
</dbReference>
<proteinExistence type="predicted"/>
<organism evidence="1 2">
    <name type="scientific">Ditylenchus dipsaci</name>
    <dbReference type="NCBI Taxonomy" id="166011"/>
    <lineage>
        <taxon>Eukaryota</taxon>
        <taxon>Metazoa</taxon>
        <taxon>Ecdysozoa</taxon>
        <taxon>Nematoda</taxon>
        <taxon>Chromadorea</taxon>
        <taxon>Rhabditida</taxon>
        <taxon>Tylenchina</taxon>
        <taxon>Tylenchomorpha</taxon>
        <taxon>Sphaerularioidea</taxon>
        <taxon>Anguinidae</taxon>
        <taxon>Anguininae</taxon>
        <taxon>Ditylenchus</taxon>
    </lineage>
</organism>
<protein>
    <submittedName>
        <fullName evidence="2">Uncharacterized protein</fullName>
    </submittedName>
</protein>